<name>A0AAW1PZB6_9CHLO</name>
<proteinExistence type="predicted"/>
<reference evidence="2 3" key="1">
    <citation type="journal article" date="2024" name="Nat. Commun.">
        <title>Phylogenomics reveals the evolutionary origins of lichenization in chlorophyte algae.</title>
        <authorList>
            <person name="Puginier C."/>
            <person name="Libourel C."/>
            <person name="Otte J."/>
            <person name="Skaloud P."/>
            <person name="Haon M."/>
            <person name="Grisel S."/>
            <person name="Petersen M."/>
            <person name="Berrin J.G."/>
            <person name="Delaux P.M."/>
            <person name="Dal Grande F."/>
            <person name="Keller J."/>
        </authorList>
    </citation>
    <scope>NUCLEOTIDE SEQUENCE [LARGE SCALE GENOMIC DNA]</scope>
    <source>
        <strain evidence="2 3">SAG 2036</strain>
    </source>
</reference>
<dbReference type="AlphaFoldDB" id="A0AAW1PZB6"/>
<organism evidence="2 3">
    <name type="scientific">Symbiochloris irregularis</name>
    <dbReference type="NCBI Taxonomy" id="706552"/>
    <lineage>
        <taxon>Eukaryota</taxon>
        <taxon>Viridiplantae</taxon>
        <taxon>Chlorophyta</taxon>
        <taxon>core chlorophytes</taxon>
        <taxon>Trebouxiophyceae</taxon>
        <taxon>Trebouxiales</taxon>
        <taxon>Trebouxiaceae</taxon>
        <taxon>Symbiochloris</taxon>
    </lineage>
</organism>
<evidence type="ECO:0000313" key="2">
    <source>
        <dbReference type="EMBL" id="KAK9813796.1"/>
    </source>
</evidence>
<comment type="caution">
    <text evidence="2">The sequence shown here is derived from an EMBL/GenBank/DDBJ whole genome shotgun (WGS) entry which is preliminary data.</text>
</comment>
<gene>
    <name evidence="2" type="ORF">WJX73_010167</name>
</gene>
<protein>
    <submittedName>
        <fullName evidence="2">Uncharacterized protein</fullName>
    </submittedName>
</protein>
<evidence type="ECO:0000256" key="1">
    <source>
        <dbReference type="SAM" id="MobiDB-lite"/>
    </source>
</evidence>
<keyword evidence="3" id="KW-1185">Reference proteome</keyword>
<evidence type="ECO:0000313" key="3">
    <source>
        <dbReference type="Proteomes" id="UP001465755"/>
    </source>
</evidence>
<feature type="region of interest" description="Disordered" evidence="1">
    <location>
        <begin position="34"/>
        <end position="99"/>
    </location>
</feature>
<feature type="compositionally biased region" description="Polar residues" evidence="1">
    <location>
        <begin position="56"/>
        <end position="70"/>
    </location>
</feature>
<accession>A0AAW1PZB6</accession>
<sequence length="191" mass="20318">MFTWRAICVVSLQQPASLVALLNLRLPAHRARWSSSAPADKQQHHTGSRAIPIARASNSMRTRSATTAQQDRPLDPPLHNHGTRQPAQPPALASTVRSKSTAHSAATTLALPRCQPKGGAHVAAVAVLAISVIQCSNVGAFRGMQLQSGRLARCDVSARHMQQPASSVLQAFTVLSIMVDLGSASLRSEAR</sequence>
<dbReference type="EMBL" id="JALJOQ010000003">
    <property type="protein sequence ID" value="KAK9813796.1"/>
    <property type="molecule type" value="Genomic_DNA"/>
</dbReference>
<dbReference type="Proteomes" id="UP001465755">
    <property type="component" value="Unassembled WGS sequence"/>
</dbReference>